<comment type="caution">
    <text evidence="1">The sequence shown here is derived from an EMBL/GenBank/DDBJ whole genome shotgun (WGS) entry which is preliminary data.</text>
</comment>
<dbReference type="SUPFAM" id="SSF58104">
    <property type="entry name" value="Methyl-accepting chemotaxis protein (MCP) signaling domain"/>
    <property type="match status" value="1"/>
</dbReference>
<sequence>MEAARAEEQGKGFGILANEVKQISGAIRRSLLRH</sequence>
<name>A0ABU5ZIX0_9BACL</name>
<reference evidence="1" key="1">
    <citation type="submission" date="2023-12" db="EMBL/GenBank/DDBJ databases">
        <title>Fervidustalea candida gen. nov., sp. nov., a novel member of the family Paenibacillaceae isolated from a geothermal area.</title>
        <authorList>
            <person name="Li W.-J."/>
            <person name="Jiao J.-Y."/>
            <person name="Chen Y."/>
        </authorList>
    </citation>
    <scope>NUCLEOTIDE SEQUENCE</scope>
    <source>
        <strain evidence="1">SYSU GA230002</strain>
    </source>
</reference>
<gene>
    <name evidence="1" type="ORF">VF724_12300</name>
</gene>
<organism evidence="1 2">
    <name type="scientific">Ferviditalea candida</name>
    <dbReference type="NCBI Taxonomy" id="3108399"/>
    <lineage>
        <taxon>Bacteria</taxon>
        <taxon>Bacillati</taxon>
        <taxon>Bacillota</taxon>
        <taxon>Bacilli</taxon>
        <taxon>Bacillales</taxon>
        <taxon>Paenibacillaceae</taxon>
        <taxon>Ferviditalea</taxon>
    </lineage>
</organism>
<dbReference type="RefSeq" id="WP_371754600.1">
    <property type="nucleotide sequence ID" value="NZ_JAYJLD010000017.1"/>
</dbReference>
<dbReference type="Gene3D" id="1.10.287.950">
    <property type="entry name" value="Methyl-accepting chemotaxis protein"/>
    <property type="match status" value="1"/>
</dbReference>
<keyword evidence="2" id="KW-1185">Reference proteome</keyword>
<evidence type="ECO:0000313" key="2">
    <source>
        <dbReference type="Proteomes" id="UP001310386"/>
    </source>
</evidence>
<evidence type="ECO:0000313" key="1">
    <source>
        <dbReference type="EMBL" id="MEB3102443.1"/>
    </source>
</evidence>
<evidence type="ECO:0008006" key="3">
    <source>
        <dbReference type="Google" id="ProtNLM"/>
    </source>
</evidence>
<dbReference type="Proteomes" id="UP001310386">
    <property type="component" value="Unassembled WGS sequence"/>
</dbReference>
<protein>
    <recommendedName>
        <fullName evidence="3">Methyl-accepting chemotaxis protein</fullName>
    </recommendedName>
</protein>
<accession>A0ABU5ZIX0</accession>
<proteinExistence type="predicted"/>
<dbReference type="EMBL" id="JAYJLD010000017">
    <property type="protein sequence ID" value="MEB3102443.1"/>
    <property type="molecule type" value="Genomic_DNA"/>
</dbReference>